<dbReference type="OMA" id="YKIPDTH"/>
<keyword evidence="1 5" id="KW-0808">Transferase</keyword>
<dbReference type="OrthoDB" id="41532at2759"/>
<dbReference type="STRING" id="105231.A0A1Y1HQ84"/>
<accession>A0A1Y1HQ84</accession>
<sequence length="218" mass="24118">MFPACVGRGGGASSQSVLDSGVWDTQAGTKRRTGKDDRRVHRPRHTPNQSGGGEGCWMLTLAGVIILPALSFWALNRVVSRDLSKTVVHKLKDIPNNYVRPGRNNLWVAVFMGRIIGCVAVEEVTRARDVAILRSMSVDSSYQGLGVGKRLLEVVLAFCEEHGYGEIKLGTTEFQKAAQGLYERFGFKQTGRVAVPLPLGKRLQIWNYRLILPRTARI</sequence>
<feature type="domain" description="N-acetyltransferase" evidence="4">
    <location>
        <begin position="59"/>
        <end position="215"/>
    </location>
</feature>
<dbReference type="Proteomes" id="UP000054558">
    <property type="component" value="Unassembled WGS sequence"/>
</dbReference>
<keyword evidence="3" id="KW-0812">Transmembrane</keyword>
<dbReference type="PROSITE" id="PS51186">
    <property type="entry name" value="GNAT"/>
    <property type="match status" value="1"/>
</dbReference>
<name>A0A1Y1HQ84_KLENI</name>
<protein>
    <submittedName>
        <fullName evidence="5">N acetyltransferase</fullName>
    </submittedName>
</protein>
<evidence type="ECO:0000256" key="3">
    <source>
        <dbReference type="SAM" id="Phobius"/>
    </source>
</evidence>
<feature type="transmembrane region" description="Helical" evidence="3">
    <location>
        <begin position="57"/>
        <end position="75"/>
    </location>
</feature>
<keyword evidence="3" id="KW-0472">Membrane</keyword>
<dbReference type="InterPro" id="IPR016181">
    <property type="entry name" value="Acyl_CoA_acyltransferase"/>
</dbReference>
<evidence type="ECO:0000256" key="1">
    <source>
        <dbReference type="ARBA" id="ARBA00022679"/>
    </source>
</evidence>
<evidence type="ECO:0000313" key="5">
    <source>
        <dbReference type="EMBL" id="GAQ79952.1"/>
    </source>
</evidence>
<dbReference type="SUPFAM" id="SSF55729">
    <property type="entry name" value="Acyl-CoA N-acyltransferases (Nat)"/>
    <property type="match status" value="1"/>
</dbReference>
<dbReference type="InterPro" id="IPR000182">
    <property type="entry name" value="GNAT_dom"/>
</dbReference>
<dbReference type="Gene3D" id="3.40.630.30">
    <property type="match status" value="1"/>
</dbReference>
<keyword evidence="3" id="KW-1133">Transmembrane helix</keyword>
<keyword evidence="6" id="KW-1185">Reference proteome</keyword>
<feature type="region of interest" description="Disordered" evidence="2">
    <location>
        <begin position="23"/>
        <end position="51"/>
    </location>
</feature>
<gene>
    <name evidence="5" type="ORF">KFL_000420230</name>
</gene>
<dbReference type="CDD" id="cd04301">
    <property type="entry name" value="NAT_SF"/>
    <property type="match status" value="1"/>
</dbReference>
<dbReference type="PANTHER" id="PTHR13947">
    <property type="entry name" value="GNAT FAMILY N-ACETYLTRANSFERASE"/>
    <property type="match status" value="1"/>
</dbReference>
<dbReference type="InterPro" id="IPR050769">
    <property type="entry name" value="NAT_camello-type"/>
</dbReference>
<reference evidence="5 6" key="1">
    <citation type="journal article" date="2014" name="Nat. Commun.">
        <title>Klebsormidium flaccidum genome reveals primary factors for plant terrestrial adaptation.</title>
        <authorList>
            <person name="Hori K."/>
            <person name="Maruyama F."/>
            <person name="Fujisawa T."/>
            <person name="Togashi T."/>
            <person name="Yamamoto N."/>
            <person name="Seo M."/>
            <person name="Sato S."/>
            <person name="Yamada T."/>
            <person name="Mori H."/>
            <person name="Tajima N."/>
            <person name="Moriyama T."/>
            <person name="Ikeuchi M."/>
            <person name="Watanabe M."/>
            <person name="Wada H."/>
            <person name="Kobayashi K."/>
            <person name="Saito M."/>
            <person name="Masuda T."/>
            <person name="Sasaki-Sekimoto Y."/>
            <person name="Mashiguchi K."/>
            <person name="Awai K."/>
            <person name="Shimojima M."/>
            <person name="Masuda S."/>
            <person name="Iwai M."/>
            <person name="Nobusawa T."/>
            <person name="Narise T."/>
            <person name="Kondo S."/>
            <person name="Saito H."/>
            <person name="Sato R."/>
            <person name="Murakawa M."/>
            <person name="Ihara Y."/>
            <person name="Oshima-Yamada Y."/>
            <person name="Ohtaka K."/>
            <person name="Satoh M."/>
            <person name="Sonobe K."/>
            <person name="Ishii M."/>
            <person name="Ohtani R."/>
            <person name="Kanamori-Sato M."/>
            <person name="Honoki R."/>
            <person name="Miyazaki D."/>
            <person name="Mochizuki H."/>
            <person name="Umetsu J."/>
            <person name="Higashi K."/>
            <person name="Shibata D."/>
            <person name="Kamiya Y."/>
            <person name="Sato N."/>
            <person name="Nakamura Y."/>
            <person name="Tabata S."/>
            <person name="Ida S."/>
            <person name="Kurokawa K."/>
            <person name="Ohta H."/>
        </authorList>
    </citation>
    <scope>NUCLEOTIDE SEQUENCE [LARGE SCALE GENOMIC DNA]</scope>
    <source>
        <strain evidence="5 6">NIES-2285</strain>
    </source>
</reference>
<proteinExistence type="predicted"/>
<dbReference type="PANTHER" id="PTHR13947:SF37">
    <property type="entry name" value="LD18367P"/>
    <property type="match status" value="1"/>
</dbReference>
<dbReference type="Pfam" id="PF00583">
    <property type="entry name" value="Acetyltransf_1"/>
    <property type="match status" value="1"/>
</dbReference>
<dbReference type="GO" id="GO:0008080">
    <property type="term" value="F:N-acetyltransferase activity"/>
    <property type="evidence" value="ECO:0000318"/>
    <property type="project" value="GO_Central"/>
</dbReference>
<evidence type="ECO:0000259" key="4">
    <source>
        <dbReference type="PROSITE" id="PS51186"/>
    </source>
</evidence>
<evidence type="ECO:0000313" key="6">
    <source>
        <dbReference type="Proteomes" id="UP000054558"/>
    </source>
</evidence>
<dbReference type="AlphaFoldDB" id="A0A1Y1HQ84"/>
<organism evidence="5 6">
    <name type="scientific">Klebsormidium nitens</name>
    <name type="common">Green alga</name>
    <name type="synonym">Ulothrix nitens</name>
    <dbReference type="NCBI Taxonomy" id="105231"/>
    <lineage>
        <taxon>Eukaryota</taxon>
        <taxon>Viridiplantae</taxon>
        <taxon>Streptophyta</taxon>
        <taxon>Klebsormidiophyceae</taxon>
        <taxon>Klebsormidiales</taxon>
        <taxon>Klebsormidiaceae</taxon>
        <taxon>Klebsormidium</taxon>
    </lineage>
</organism>
<dbReference type="EMBL" id="DF236991">
    <property type="protein sequence ID" value="GAQ79952.1"/>
    <property type="molecule type" value="Genomic_DNA"/>
</dbReference>
<evidence type="ECO:0000256" key="2">
    <source>
        <dbReference type="SAM" id="MobiDB-lite"/>
    </source>
</evidence>